<dbReference type="AlphaFoldDB" id="A0A1H9CMU9"/>
<dbReference type="RefSeq" id="WP_074641304.1">
    <property type="nucleotide sequence ID" value="NZ_AP025286.1"/>
</dbReference>
<protein>
    <submittedName>
        <fullName evidence="1">Uncharacterized protein</fullName>
    </submittedName>
</protein>
<keyword evidence="2" id="KW-1185">Reference proteome</keyword>
<sequence length="215" mass="23498">MKKIEKIMIAVGMISMLLSFTGCDLLTEAELKGRNANNPTIPGVNNGNPGNSGTSDTIGDSWGALFSDRTHNPIDLQVWQGFDASYDSENGMKCVVIPGAWFGGAIVQDNAASPKDCIYYDMSKVSKVTFKVKASNNMTIWAGYSNQNKNDSLVKQNINVTTSWQTITLTQKGVSNAWAIFAFGSDGVSSEEWLAFKDVTYFDSENESLSLKYVQ</sequence>
<dbReference type="EMBL" id="FOFU01000002">
    <property type="protein sequence ID" value="SEQ02377.1"/>
    <property type="molecule type" value="Genomic_DNA"/>
</dbReference>
<organism evidence="1 2">
    <name type="scientific">Treponema bryantii</name>
    <dbReference type="NCBI Taxonomy" id="163"/>
    <lineage>
        <taxon>Bacteria</taxon>
        <taxon>Pseudomonadati</taxon>
        <taxon>Spirochaetota</taxon>
        <taxon>Spirochaetia</taxon>
        <taxon>Spirochaetales</taxon>
        <taxon>Treponemataceae</taxon>
        <taxon>Treponema</taxon>
    </lineage>
</organism>
<gene>
    <name evidence="1" type="ORF">SAMN04487977_102234</name>
</gene>
<evidence type="ECO:0000313" key="2">
    <source>
        <dbReference type="Proteomes" id="UP000182360"/>
    </source>
</evidence>
<evidence type="ECO:0000313" key="1">
    <source>
        <dbReference type="EMBL" id="SEQ02377.1"/>
    </source>
</evidence>
<reference evidence="1 2" key="1">
    <citation type="submission" date="2016-10" db="EMBL/GenBank/DDBJ databases">
        <authorList>
            <person name="de Groot N.N."/>
        </authorList>
    </citation>
    <scope>NUCLEOTIDE SEQUENCE [LARGE SCALE GENOMIC DNA]</scope>
    <source>
        <strain evidence="1 2">B25</strain>
    </source>
</reference>
<accession>A0A1H9CMU9</accession>
<dbReference type="Proteomes" id="UP000182360">
    <property type="component" value="Unassembled WGS sequence"/>
</dbReference>
<dbReference type="PROSITE" id="PS51257">
    <property type="entry name" value="PROKAR_LIPOPROTEIN"/>
    <property type="match status" value="1"/>
</dbReference>
<proteinExistence type="predicted"/>
<name>A0A1H9CMU9_9SPIR</name>
<dbReference type="Gene3D" id="2.60.120.260">
    <property type="entry name" value="Galactose-binding domain-like"/>
    <property type="match status" value="1"/>
</dbReference>